<dbReference type="AlphaFoldDB" id="W5Y2K0"/>
<dbReference type="KEGG" id="cvt:B843_08650"/>
<dbReference type="EMBL" id="CP004353">
    <property type="protein sequence ID" value="AHI23115.1"/>
    <property type="molecule type" value="Genomic_DNA"/>
</dbReference>
<accession>W5Y2K0</accession>
<gene>
    <name evidence="1" type="ORF">B843_08650</name>
</gene>
<dbReference type="STRING" id="1224164.B843_08650"/>
<protein>
    <submittedName>
        <fullName evidence="1">Uncharacterized protein</fullName>
    </submittedName>
</protein>
<evidence type="ECO:0000313" key="2">
    <source>
        <dbReference type="Proteomes" id="UP000019222"/>
    </source>
</evidence>
<proteinExistence type="predicted"/>
<name>W5Y2K0_9CORY</name>
<sequence length="138" mass="15366">MPTIHFVCLVDDEHAAPLAGRFEQVAQLLVRDGKMSSFTVTHDENPQVAPEVDAQLRLTYTTDRDHDVDEVAEITGGMRPHGYRIGVEGVQGSVNQIAMILSRVLTPAADLPADGVQLHREEDFEQPATFPWTVEIYR</sequence>
<evidence type="ECO:0000313" key="1">
    <source>
        <dbReference type="EMBL" id="AHI23115.1"/>
    </source>
</evidence>
<dbReference type="Proteomes" id="UP000019222">
    <property type="component" value="Chromosome"/>
</dbReference>
<reference evidence="1 2" key="1">
    <citation type="submission" date="2013-02" db="EMBL/GenBank/DDBJ databases">
        <title>The complete genome sequence of Corynebacterium vitaeruminis DSM 20294.</title>
        <authorList>
            <person name="Ruckert C."/>
            <person name="Albersmeier A."/>
            <person name="Kalinowski J."/>
        </authorList>
    </citation>
    <scope>NUCLEOTIDE SEQUENCE [LARGE SCALE GENOMIC DNA]</scope>
    <source>
        <strain evidence="2">ATCC 10234</strain>
    </source>
</reference>
<organism evidence="1 2">
    <name type="scientific">Corynebacterium vitaeruminis DSM 20294</name>
    <dbReference type="NCBI Taxonomy" id="1224164"/>
    <lineage>
        <taxon>Bacteria</taxon>
        <taxon>Bacillati</taxon>
        <taxon>Actinomycetota</taxon>
        <taxon>Actinomycetes</taxon>
        <taxon>Mycobacteriales</taxon>
        <taxon>Corynebacteriaceae</taxon>
        <taxon>Corynebacterium</taxon>
    </lineage>
</organism>
<dbReference type="PATRIC" id="fig|1224164.3.peg.1745"/>
<dbReference type="HOGENOM" id="CLU_153744_0_0_11"/>
<dbReference type="RefSeq" id="WP_025253132.1">
    <property type="nucleotide sequence ID" value="NZ_CP004353.1"/>
</dbReference>
<dbReference type="eggNOG" id="ENOG5031JG8">
    <property type="taxonomic scope" value="Bacteria"/>
</dbReference>
<keyword evidence="2" id="KW-1185">Reference proteome</keyword>